<feature type="binding site" evidence="5">
    <location>
        <position position="123"/>
    </location>
    <ligand>
        <name>ATP</name>
        <dbReference type="ChEBI" id="CHEBI:30616"/>
    </ligand>
</feature>
<feature type="binding site" evidence="5">
    <location>
        <position position="60"/>
    </location>
    <ligand>
        <name>ATP</name>
        <dbReference type="ChEBI" id="CHEBI:30616"/>
    </ligand>
</feature>
<gene>
    <name evidence="8" type="ORF">M407DRAFT_24577</name>
</gene>
<dbReference type="GO" id="GO:0016887">
    <property type="term" value="F:ATP hydrolysis activity"/>
    <property type="evidence" value="ECO:0007669"/>
    <property type="project" value="InterPro"/>
</dbReference>
<keyword evidence="7" id="KW-0732">Signal</keyword>
<dbReference type="InterPro" id="IPR020575">
    <property type="entry name" value="Hsp90_N"/>
</dbReference>
<reference evidence="8 9" key="1">
    <citation type="submission" date="2014-04" db="EMBL/GenBank/DDBJ databases">
        <authorList>
            <consortium name="DOE Joint Genome Institute"/>
            <person name="Kuo A."/>
            <person name="Girlanda M."/>
            <person name="Perotto S."/>
            <person name="Kohler A."/>
            <person name="Nagy L.G."/>
            <person name="Floudas D."/>
            <person name="Copeland A."/>
            <person name="Barry K.W."/>
            <person name="Cichocki N."/>
            <person name="Veneault-Fourrey C."/>
            <person name="LaButti K."/>
            <person name="Lindquist E.A."/>
            <person name="Lipzen A."/>
            <person name="Lundell T."/>
            <person name="Morin E."/>
            <person name="Murat C."/>
            <person name="Sun H."/>
            <person name="Tunlid A."/>
            <person name="Henrissat B."/>
            <person name="Grigoriev I.V."/>
            <person name="Hibbett D.S."/>
            <person name="Martin F."/>
            <person name="Nordberg H.P."/>
            <person name="Cantor M.N."/>
            <person name="Hua S.X."/>
        </authorList>
    </citation>
    <scope>NUCLEOTIDE SEQUENCE [LARGE SCALE GENOMIC DNA]</scope>
    <source>
        <strain evidence="8 9">MUT 4182</strain>
    </source>
</reference>
<reference evidence="9" key="2">
    <citation type="submission" date="2015-01" db="EMBL/GenBank/DDBJ databases">
        <title>Evolutionary Origins and Diversification of the Mycorrhizal Mutualists.</title>
        <authorList>
            <consortium name="DOE Joint Genome Institute"/>
            <consortium name="Mycorrhizal Genomics Consortium"/>
            <person name="Kohler A."/>
            <person name="Kuo A."/>
            <person name="Nagy L.G."/>
            <person name="Floudas D."/>
            <person name="Copeland A."/>
            <person name="Barry K.W."/>
            <person name="Cichocki N."/>
            <person name="Veneault-Fourrey C."/>
            <person name="LaButti K."/>
            <person name="Lindquist E.A."/>
            <person name="Lipzen A."/>
            <person name="Lundell T."/>
            <person name="Morin E."/>
            <person name="Murat C."/>
            <person name="Riley R."/>
            <person name="Ohm R."/>
            <person name="Sun H."/>
            <person name="Tunlid A."/>
            <person name="Henrissat B."/>
            <person name="Grigoriev I.V."/>
            <person name="Hibbett D.S."/>
            <person name="Martin F."/>
        </authorList>
    </citation>
    <scope>NUCLEOTIDE SEQUENCE [LARGE SCALE GENOMIC DNA]</scope>
    <source>
        <strain evidence="9">MUT 4182</strain>
    </source>
</reference>
<organism evidence="8 9">
    <name type="scientific">Tulasnella calospora MUT 4182</name>
    <dbReference type="NCBI Taxonomy" id="1051891"/>
    <lineage>
        <taxon>Eukaryota</taxon>
        <taxon>Fungi</taxon>
        <taxon>Dikarya</taxon>
        <taxon>Basidiomycota</taxon>
        <taxon>Agaricomycotina</taxon>
        <taxon>Agaricomycetes</taxon>
        <taxon>Cantharellales</taxon>
        <taxon>Tulasnellaceae</taxon>
        <taxon>Tulasnella</taxon>
    </lineage>
</organism>
<dbReference type="SUPFAM" id="SSF55874">
    <property type="entry name" value="ATPase domain of HSP90 chaperone/DNA topoisomerase II/histidine kinase"/>
    <property type="match status" value="1"/>
</dbReference>
<dbReference type="NCBIfam" id="NF003555">
    <property type="entry name" value="PRK05218.1"/>
    <property type="match status" value="1"/>
</dbReference>
<name>A0A0C3QJ61_9AGAM</name>
<comment type="similarity">
    <text evidence="1">Belongs to the heat shock protein 90 family.</text>
</comment>
<dbReference type="SUPFAM" id="SSF110942">
    <property type="entry name" value="HSP90 C-terminal domain"/>
    <property type="match status" value="1"/>
</dbReference>
<feature type="binding site" evidence="5">
    <location>
        <position position="56"/>
    </location>
    <ligand>
        <name>ATP</name>
        <dbReference type="ChEBI" id="CHEBI:30616"/>
    </ligand>
</feature>
<feature type="binding site" evidence="5">
    <location>
        <position position="104"/>
    </location>
    <ligand>
        <name>ATP</name>
        <dbReference type="ChEBI" id="CHEBI:30616"/>
    </ligand>
</feature>
<dbReference type="SUPFAM" id="SSF54211">
    <property type="entry name" value="Ribosomal protein S5 domain 2-like"/>
    <property type="match status" value="1"/>
</dbReference>
<accession>A0A0C3QJ61</accession>
<evidence type="ECO:0000313" key="9">
    <source>
        <dbReference type="Proteomes" id="UP000054248"/>
    </source>
</evidence>
<feature type="binding site" evidence="5">
    <location>
        <position position="117"/>
    </location>
    <ligand>
        <name>ATP</name>
        <dbReference type="ChEBI" id="CHEBI:30616"/>
    </ligand>
</feature>
<keyword evidence="9" id="KW-1185">Reference proteome</keyword>
<dbReference type="Gene3D" id="3.40.50.11260">
    <property type="match status" value="1"/>
</dbReference>
<feature type="region of interest" description="Disordered" evidence="6">
    <location>
        <begin position="255"/>
        <end position="315"/>
    </location>
</feature>
<dbReference type="Pfam" id="PF13589">
    <property type="entry name" value="HATPase_c_3"/>
    <property type="match status" value="1"/>
</dbReference>
<dbReference type="InterPro" id="IPR020568">
    <property type="entry name" value="Ribosomal_Su5_D2-typ_SF"/>
</dbReference>
<feature type="binding site" evidence="5">
    <location>
        <position position="109"/>
    </location>
    <ligand>
        <name>ATP</name>
        <dbReference type="ChEBI" id="CHEBI:30616"/>
    </ligand>
</feature>
<keyword evidence="2 5" id="KW-0547">Nucleotide-binding</keyword>
<evidence type="ECO:0000256" key="7">
    <source>
        <dbReference type="SAM" id="SignalP"/>
    </source>
</evidence>
<evidence type="ECO:0000256" key="2">
    <source>
        <dbReference type="ARBA" id="ARBA00022741"/>
    </source>
</evidence>
<dbReference type="InterPro" id="IPR037196">
    <property type="entry name" value="HSP90_C"/>
</dbReference>
<dbReference type="Gene3D" id="3.30.565.10">
    <property type="entry name" value="Histidine kinase-like ATPase, C-terminal domain"/>
    <property type="match status" value="1"/>
</dbReference>
<evidence type="ECO:0000256" key="4">
    <source>
        <dbReference type="ARBA" id="ARBA00023186"/>
    </source>
</evidence>
<feature type="compositionally biased region" description="Basic and acidic residues" evidence="6">
    <location>
        <begin position="775"/>
        <end position="786"/>
    </location>
</feature>
<dbReference type="OrthoDB" id="28737at2759"/>
<protein>
    <recommendedName>
        <fullName evidence="10">Histidine kinase/HSP90-like ATPase domain-containing protein</fullName>
    </recommendedName>
</protein>
<dbReference type="PIRSF" id="PIRSF002583">
    <property type="entry name" value="Hsp90"/>
    <property type="match status" value="1"/>
</dbReference>
<evidence type="ECO:0000256" key="6">
    <source>
        <dbReference type="SAM" id="MobiDB-lite"/>
    </source>
</evidence>
<feature type="region of interest" description="Disordered" evidence="6">
    <location>
        <begin position="813"/>
        <end position="839"/>
    </location>
</feature>
<dbReference type="PANTHER" id="PTHR11528">
    <property type="entry name" value="HEAT SHOCK PROTEIN 90 FAMILY MEMBER"/>
    <property type="match status" value="1"/>
</dbReference>
<dbReference type="Pfam" id="PF00183">
    <property type="entry name" value="HSP90"/>
    <property type="match status" value="1"/>
</dbReference>
<dbReference type="EMBL" id="KN823029">
    <property type="protein sequence ID" value="KIO26144.1"/>
    <property type="molecule type" value="Genomic_DNA"/>
</dbReference>
<feature type="compositionally biased region" description="Acidic residues" evidence="6">
    <location>
        <begin position="283"/>
        <end position="292"/>
    </location>
</feature>
<feature type="binding site" evidence="5">
    <location>
        <begin position="124"/>
        <end position="125"/>
    </location>
    <ligand>
        <name>ATP</name>
        <dbReference type="ChEBI" id="CHEBI:30616"/>
    </ligand>
</feature>
<feature type="binding site" evidence="5">
    <location>
        <position position="434"/>
    </location>
    <ligand>
        <name>ATP</name>
        <dbReference type="ChEBI" id="CHEBI:30616"/>
    </ligand>
</feature>
<dbReference type="CDD" id="cd16927">
    <property type="entry name" value="HATPase_Hsp90-like"/>
    <property type="match status" value="1"/>
</dbReference>
<keyword evidence="4" id="KW-0143">Chaperone</keyword>
<dbReference type="HOGENOM" id="CLU_006684_1_3_1"/>
<evidence type="ECO:0000313" key="8">
    <source>
        <dbReference type="EMBL" id="KIO26144.1"/>
    </source>
</evidence>
<feature type="binding site" evidence="5">
    <location>
        <begin position="150"/>
        <end position="155"/>
    </location>
    <ligand>
        <name>ATP</name>
        <dbReference type="ChEBI" id="CHEBI:30616"/>
    </ligand>
</feature>
<evidence type="ECO:0000256" key="1">
    <source>
        <dbReference type="ARBA" id="ARBA00008239"/>
    </source>
</evidence>
<dbReference type="STRING" id="1051891.A0A0C3QJ61"/>
<feature type="region of interest" description="Disordered" evidence="6">
    <location>
        <begin position="762"/>
        <end position="791"/>
    </location>
</feature>
<dbReference type="Proteomes" id="UP000054248">
    <property type="component" value="Unassembled WGS sequence"/>
</dbReference>
<feature type="chain" id="PRO_5002168454" description="Histidine kinase/HSP90-like ATPase domain-containing protein" evidence="7">
    <location>
        <begin position="18"/>
        <end position="862"/>
    </location>
</feature>
<keyword evidence="3 5" id="KW-0067">ATP-binding</keyword>
<dbReference type="Gene3D" id="3.30.230.80">
    <property type="match status" value="1"/>
</dbReference>
<evidence type="ECO:0000256" key="5">
    <source>
        <dbReference type="PIRSR" id="PIRSR002583-1"/>
    </source>
</evidence>
<feature type="binding site" evidence="5">
    <location>
        <position position="209"/>
    </location>
    <ligand>
        <name>ATP</name>
        <dbReference type="ChEBI" id="CHEBI:30616"/>
    </ligand>
</feature>
<dbReference type="GO" id="GO:0051082">
    <property type="term" value="F:unfolded protein binding"/>
    <property type="evidence" value="ECO:0007669"/>
    <property type="project" value="InterPro"/>
</dbReference>
<dbReference type="AlphaFoldDB" id="A0A0C3QJ61"/>
<evidence type="ECO:0000256" key="3">
    <source>
        <dbReference type="ARBA" id="ARBA00022840"/>
    </source>
</evidence>
<dbReference type="Gene3D" id="1.20.120.790">
    <property type="entry name" value="Heat shock protein 90, C-terminal domain"/>
    <property type="match status" value="1"/>
</dbReference>
<sequence length="862" mass="96963">MRLSTLALLPLLAQVFAQERPQGASSERFNYQSDVARLRKIVIESLYSHRDVFLRELVSNANDAIEKWRVVSLGGGIVDHNPLNITLKLVPGENDQPGKLVITDTGIGMTPEELTKNLGTLAKSGTSEFLAKAEAEKSKSDDAAANLIGQFGLGFYSSFLVADEVYVSSLAPATKENPNPVQHVFHSASEAQEFDVYPDPRGQTLDRGTEITLILKDDAKEYLEEKKIRDLIMKHSAFSTAYPIYLWSSKTEEVPLQPGDEGYVNPEAAKAEVKEEEPKEKSEDVDEDEVVIEDAPKKDDTPAPETPKTKTVSFNDWDHLNNQPPIWMKDPKTVTEQEMNEFYMATFKDPNHPIAYHHFKGDTGSGTSFRALIFIPPDLPKDFWASPKPSTDSIRLFVKRVFITNDLGDAALPKWVSWLRAIIDADDLPLNVSRETLQTTKFMAQAKAVVVKRFIQLMTRVAAEHPEKYARMMKQGYGPILKLGAVESAKDRNKLMNVIKFTSNLRQDITLDEYVEKRKKGQEQIFFLAGAGEDKETLLKSVHVEKLTARGYEVLFLTDPMDEMLFQALKVWKEYKIQDVAKEGLQFGDDEEAEEKKFIEEQTEEYKPLITFLKDLTKDVVTDVVISSRLVSSPCSIVADTFGYSGNMQKIMMAQHHKDDNHQSIVTDWAKKQRKLEINPKSPLIAGMLAKVKVLDDVEEGEEKDKELQDELSEIANILVDGALVRSGFAVHDSIEFFDRVDRVLRRSLGVSETAKAEVTVKPAPAQEESDEKIEEAKEKRAKSLPDMDAPEDLNNVILTDDLPFDPSQAVDIEIDDNGSGKVGLVQDIPTGAEWDGDSHQRLQDMLKNFDDDKKTEKHDEL</sequence>
<feature type="signal peptide" evidence="7">
    <location>
        <begin position="1"/>
        <end position="17"/>
    </location>
</feature>
<proteinExistence type="inferred from homology"/>
<dbReference type="InterPro" id="IPR036890">
    <property type="entry name" value="HATPase_C_sf"/>
</dbReference>
<evidence type="ECO:0008006" key="10">
    <source>
        <dbReference type="Google" id="ProtNLM"/>
    </source>
</evidence>
<dbReference type="HAMAP" id="MF_00505">
    <property type="entry name" value="HSP90"/>
    <property type="match status" value="1"/>
</dbReference>
<dbReference type="PRINTS" id="PR00775">
    <property type="entry name" value="HEATSHOCK90"/>
</dbReference>
<dbReference type="GO" id="GO:0005524">
    <property type="term" value="F:ATP binding"/>
    <property type="evidence" value="ECO:0007669"/>
    <property type="project" value="UniProtKB-KW"/>
</dbReference>
<dbReference type="GO" id="GO:0140662">
    <property type="term" value="F:ATP-dependent protein folding chaperone"/>
    <property type="evidence" value="ECO:0007669"/>
    <property type="project" value="InterPro"/>
</dbReference>
<dbReference type="PROSITE" id="PS00298">
    <property type="entry name" value="HSP90"/>
    <property type="match status" value="1"/>
</dbReference>
<feature type="compositionally biased region" description="Basic and acidic residues" evidence="6">
    <location>
        <begin position="269"/>
        <end position="282"/>
    </location>
</feature>
<dbReference type="InterPro" id="IPR019805">
    <property type="entry name" value="Heat_shock_protein_90_CS"/>
</dbReference>
<dbReference type="InterPro" id="IPR001404">
    <property type="entry name" value="Hsp90_fam"/>
</dbReference>